<dbReference type="Proteomes" id="UP001303046">
    <property type="component" value="Unassembled WGS sequence"/>
</dbReference>
<protein>
    <submittedName>
        <fullName evidence="1">Uncharacterized protein</fullName>
    </submittedName>
</protein>
<proteinExistence type="predicted"/>
<dbReference type="EMBL" id="JAVFWL010000003">
    <property type="protein sequence ID" value="KAK6740838.1"/>
    <property type="molecule type" value="Genomic_DNA"/>
</dbReference>
<name>A0ABR1CSW4_NECAM</name>
<comment type="caution">
    <text evidence="1">The sequence shown here is derived from an EMBL/GenBank/DDBJ whole genome shotgun (WGS) entry which is preliminary data.</text>
</comment>
<accession>A0ABR1CSW4</accession>
<evidence type="ECO:0000313" key="1">
    <source>
        <dbReference type="EMBL" id="KAK6740838.1"/>
    </source>
</evidence>
<organism evidence="1 2">
    <name type="scientific">Necator americanus</name>
    <name type="common">Human hookworm</name>
    <dbReference type="NCBI Taxonomy" id="51031"/>
    <lineage>
        <taxon>Eukaryota</taxon>
        <taxon>Metazoa</taxon>
        <taxon>Ecdysozoa</taxon>
        <taxon>Nematoda</taxon>
        <taxon>Chromadorea</taxon>
        <taxon>Rhabditida</taxon>
        <taxon>Rhabditina</taxon>
        <taxon>Rhabditomorpha</taxon>
        <taxon>Strongyloidea</taxon>
        <taxon>Ancylostomatidae</taxon>
        <taxon>Bunostominae</taxon>
        <taxon>Necator</taxon>
    </lineage>
</organism>
<evidence type="ECO:0000313" key="2">
    <source>
        <dbReference type="Proteomes" id="UP001303046"/>
    </source>
</evidence>
<reference evidence="1 2" key="1">
    <citation type="submission" date="2023-08" db="EMBL/GenBank/DDBJ databases">
        <title>A Necator americanus chromosomal reference genome.</title>
        <authorList>
            <person name="Ilik V."/>
            <person name="Petrzelkova K.J."/>
            <person name="Pardy F."/>
            <person name="Fuh T."/>
            <person name="Niatou-Singa F.S."/>
            <person name="Gouil Q."/>
            <person name="Baker L."/>
            <person name="Ritchie M.E."/>
            <person name="Jex A.R."/>
            <person name="Gazzola D."/>
            <person name="Li H."/>
            <person name="Toshio Fujiwara R."/>
            <person name="Zhan B."/>
            <person name="Aroian R.V."/>
            <person name="Pafco B."/>
            <person name="Schwarz E.M."/>
        </authorList>
    </citation>
    <scope>NUCLEOTIDE SEQUENCE [LARGE SCALE GENOMIC DNA]</scope>
    <source>
        <strain evidence="1 2">Aroian</strain>
        <tissue evidence="1">Whole animal</tissue>
    </source>
</reference>
<keyword evidence="2" id="KW-1185">Reference proteome</keyword>
<gene>
    <name evidence="1" type="primary">Necator_chrIII.g9736</name>
    <name evidence="1" type="ORF">RB195_008971</name>
</gene>
<sequence length="75" mass="8655">MWDVRDLFIYILEADEDKIKVQGGTLYGFDGIQQNTVQRTAIYLVSLNSPCSPFFRINNALASFLCLLFEFRIKS</sequence>